<protein>
    <submittedName>
        <fullName evidence="10">Uncharacterized FAD-binding protein C17H9.12c</fullName>
    </submittedName>
</protein>
<dbReference type="CDD" id="cd06183">
    <property type="entry name" value="cyt_b5_reduct_like"/>
    <property type="match status" value="1"/>
</dbReference>
<dbReference type="SUPFAM" id="SSF52343">
    <property type="entry name" value="Ferredoxin reductase-like, C-terminal NADP-linked domain"/>
    <property type="match status" value="1"/>
</dbReference>
<organism evidence="10 11">
    <name type="scientific">Taphrina deformans (strain PYCC 5710 / ATCC 11124 / CBS 356.35 / IMI 108563 / JCM 9778 / NBRC 8474)</name>
    <name type="common">Peach leaf curl fungus</name>
    <name type="synonym">Lalaria deformans</name>
    <dbReference type="NCBI Taxonomy" id="1097556"/>
    <lineage>
        <taxon>Eukaryota</taxon>
        <taxon>Fungi</taxon>
        <taxon>Dikarya</taxon>
        <taxon>Ascomycota</taxon>
        <taxon>Taphrinomycotina</taxon>
        <taxon>Taphrinomycetes</taxon>
        <taxon>Taphrinales</taxon>
        <taxon>Taphrinaceae</taxon>
        <taxon>Taphrina</taxon>
    </lineage>
</organism>
<evidence type="ECO:0000256" key="1">
    <source>
        <dbReference type="ARBA" id="ARBA00001974"/>
    </source>
</evidence>
<feature type="binding site" evidence="8">
    <location>
        <position position="143"/>
    </location>
    <ligand>
        <name>FAD</name>
        <dbReference type="ChEBI" id="CHEBI:57692"/>
    </ligand>
</feature>
<comment type="similarity">
    <text evidence="3">Belongs to the flavoprotein pyridine nucleotide cytochrome reductase family.</text>
</comment>
<evidence type="ECO:0000259" key="9">
    <source>
        <dbReference type="PROSITE" id="PS51384"/>
    </source>
</evidence>
<dbReference type="InterPro" id="IPR008333">
    <property type="entry name" value="Cbr1-like_FAD-bd_dom"/>
</dbReference>
<keyword evidence="4 8" id="KW-0285">Flavoprotein</keyword>
<dbReference type="Pfam" id="PF00970">
    <property type="entry name" value="FAD_binding_6"/>
    <property type="match status" value="1"/>
</dbReference>
<keyword evidence="7" id="KW-0472">Membrane</keyword>
<dbReference type="STRING" id="1097556.R4X8C2"/>
<dbReference type="InterPro" id="IPR001433">
    <property type="entry name" value="OxRdtase_FAD/NAD-bd"/>
</dbReference>
<keyword evidence="5 8" id="KW-0274">FAD</keyword>
<evidence type="ECO:0000256" key="8">
    <source>
        <dbReference type="PIRSR" id="PIRSR601834-1"/>
    </source>
</evidence>
<comment type="cofactor">
    <cofactor evidence="1 8">
        <name>FAD</name>
        <dbReference type="ChEBI" id="CHEBI:57692"/>
    </cofactor>
</comment>
<dbReference type="OrthoDB" id="432685at2759"/>
<dbReference type="InterPro" id="IPR017927">
    <property type="entry name" value="FAD-bd_FR_type"/>
</dbReference>
<accession>R4X8C2</accession>
<dbReference type="InterPro" id="IPR039261">
    <property type="entry name" value="FNR_nucleotide-bd"/>
</dbReference>
<evidence type="ECO:0000256" key="5">
    <source>
        <dbReference type="ARBA" id="ARBA00022827"/>
    </source>
</evidence>
<evidence type="ECO:0000313" key="10">
    <source>
        <dbReference type="EMBL" id="CCG81803.1"/>
    </source>
</evidence>
<dbReference type="GO" id="GO:0016491">
    <property type="term" value="F:oxidoreductase activity"/>
    <property type="evidence" value="ECO:0007669"/>
    <property type="project" value="UniProtKB-KW"/>
</dbReference>
<evidence type="ECO:0000256" key="4">
    <source>
        <dbReference type="ARBA" id="ARBA00022630"/>
    </source>
</evidence>
<dbReference type="PANTHER" id="PTHR19370">
    <property type="entry name" value="NADH-CYTOCHROME B5 REDUCTASE"/>
    <property type="match status" value="1"/>
</dbReference>
<feature type="binding site" evidence="8">
    <location>
        <position position="166"/>
    </location>
    <ligand>
        <name>FAD</name>
        <dbReference type="ChEBI" id="CHEBI:57692"/>
    </ligand>
</feature>
<evidence type="ECO:0000256" key="2">
    <source>
        <dbReference type="ARBA" id="ARBA00004370"/>
    </source>
</evidence>
<comment type="caution">
    <text evidence="10">The sequence shown here is derived from an EMBL/GenBank/DDBJ whole genome shotgun (WGS) entry which is preliminary data.</text>
</comment>
<reference evidence="10 11" key="1">
    <citation type="journal article" date="2013" name="MBio">
        <title>Genome sequencing of the plant pathogen Taphrina deformans, the causal agent of peach leaf curl.</title>
        <authorList>
            <person name="Cisse O.H."/>
            <person name="Almeida J.M.G.C.F."/>
            <person name="Fonseca A."/>
            <person name="Kumar A.A."/>
            <person name="Salojaervi J."/>
            <person name="Overmyer K."/>
            <person name="Hauser P.M."/>
            <person name="Pagni M."/>
        </authorList>
    </citation>
    <scope>NUCLEOTIDE SEQUENCE [LARGE SCALE GENOMIC DNA]</scope>
    <source>
        <strain evidence="11">PYCC 5710 / ATCC 11124 / CBS 356.35 / IMI 108563 / JCM 9778 / NBRC 8474</strain>
    </source>
</reference>
<name>R4X8C2_TAPDE</name>
<dbReference type="EMBL" id="CAHR02000059">
    <property type="protein sequence ID" value="CCG81803.1"/>
    <property type="molecule type" value="Genomic_DNA"/>
</dbReference>
<feature type="domain" description="FAD-binding FR-type" evidence="9">
    <location>
        <begin position="91"/>
        <end position="190"/>
    </location>
</feature>
<keyword evidence="11" id="KW-1185">Reference proteome</keyword>
<dbReference type="VEuPathDB" id="FungiDB:TAPDE_001661"/>
<proteinExistence type="inferred from homology"/>
<evidence type="ECO:0000256" key="6">
    <source>
        <dbReference type="ARBA" id="ARBA00023002"/>
    </source>
</evidence>
<dbReference type="Pfam" id="PF00175">
    <property type="entry name" value="NAD_binding_1"/>
    <property type="match status" value="1"/>
</dbReference>
<dbReference type="AlphaFoldDB" id="R4X8C2"/>
<feature type="binding site" evidence="8">
    <location>
        <position position="158"/>
    </location>
    <ligand>
        <name>FAD</name>
        <dbReference type="ChEBI" id="CHEBI:57692"/>
    </ligand>
</feature>
<comment type="subcellular location">
    <subcellularLocation>
        <location evidence="2">Membrane</location>
    </subcellularLocation>
</comment>
<keyword evidence="6" id="KW-0560">Oxidoreductase</keyword>
<evidence type="ECO:0000256" key="7">
    <source>
        <dbReference type="ARBA" id="ARBA00023136"/>
    </source>
</evidence>
<evidence type="ECO:0000313" key="11">
    <source>
        <dbReference type="Proteomes" id="UP000013776"/>
    </source>
</evidence>
<dbReference type="SUPFAM" id="SSF63380">
    <property type="entry name" value="Riboflavin synthase domain-like"/>
    <property type="match status" value="1"/>
</dbReference>
<dbReference type="Gene3D" id="2.40.30.10">
    <property type="entry name" value="Translation factors"/>
    <property type="match status" value="1"/>
</dbReference>
<dbReference type="GO" id="GO:0016020">
    <property type="term" value="C:membrane"/>
    <property type="evidence" value="ECO:0007669"/>
    <property type="project" value="UniProtKB-SubCell"/>
</dbReference>
<dbReference type="Gene3D" id="3.40.50.80">
    <property type="entry name" value="Nucleotide-binding domain of ferredoxin-NADP reductase (FNR) module"/>
    <property type="match status" value="1"/>
</dbReference>
<feature type="binding site" evidence="8">
    <location>
        <position position="141"/>
    </location>
    <ligand>
        <name>FAD</name>
        <dbReference type="ChEBI" id="CHEBI:57692"/>
    </ligand>
</feature>
<feature type="binding site" evidence="8">
    <location>
        <position position="142"/>
    </location>
    <ligand>
        <name>FAD</name>
        <dbReference type="ChEBI" id="CHEBI:57692"/>
    </ligand>
</feature>
<feature type="binding site" evidence="8">
    <location>
        <position position="156"/>
    </location>
    <ligand>
        <name>FAD</name>
        <dbReference type="ChEBI" id="CHEBI:57692"/>
    </ligand>
</feature>
<dbReference type="PANTHER" id="PTHR19370:SF184">
    <property type="entry name" value="NADH-CYTOCHROME B5 REDUCTASE-LIKE"/>
    <property type="match status" value="1"/>
</dbReference>
<evidence type="ECO:0000256" key="3">
    <source>
        <dbReference type="ARBA" id="ARBA00006105"/>
    </source>
</evidence>
<sequence>MLGVRSFSHTYRKRQLAPIKAYLPSYSLGAHNRRYISSVTSGNVGSDSAQGSRTSRVAWATRVMAAGITVILALRFLEDKAEVESHGLSDSVYTAWEIFNVEQVSPSASVFTLKAKPGATVSGFVPLSSVSIKEPNSNIQRPYTILSLEEDRIKILVKRYDGGELSRFIHSRKLEAELFLKRVPSEYTLPEKVPSKFVLISGGTGVATSYQLLRHFATLPAQDRPEVRVLYASVNEDEVYLQEEFKELKESLGGKLHIEYFIDSWGAVIDSKDVQNAYRDWESATTLVCGSDGFVEFIAGRKPEIGQGSIGGLLAANGIGENVWKL</sequence>
<dbReference type="Proteomes" id="UP000013776">
    <property type="component" value="Unassembled WGS sequence"/>
</dbReference>
<gene>
    <name evidence="10" type="ORF">TAPDE_001661</name>
</gene>
<dbReference type="eggNOG" id="KOG0534">
    <property type="taxonomic scope" value="Eukaryota"/>
</dbReference>
<dbReference type="InterPro" id="IPR017938">
    <property type="entry name" value="Riboflavin_synthase-like_b-brl"/>
</dbReference>
<dbReference type="InterPro" id="IPR001834">
    <property type="entry name" value="CBR-like"/>
</dbReference>
<dbReference type="PROSITE" id="PS51384">
    <property type="entry name" value="FAD_FR"/>
    <property type="match status" value="1"/>
</dbReference>